<dbReference type="AlphaFoldDB" id="A0A6L3Y9V5"/>
<accession>A0A6L3Y9V5</accession>
<sequence length="127" mass="14057">MKFDGSNESFTNPRYPATDYNKGESKMGNITALKVNISAEEAEDLRKKSEITSLPEDGIYLMDAIDEAVKKGTVSADDMLSGQDMLIAIAEKLELEGDNAEVRAHMIENLRLMSDYATTRLVPIEIP</sequence>
<proteinExistence type="predicted"/>
<gene>
    <name evidence="2" type="ORF">F9L08_22000</name>
</gene>
<dbReference type="Proteomes" id="UP000481643">
    <property type="component" value="Unassembled WGS sequence"/>
</dbReference>
<protein>
    <submittedName>
        <fullName evidence="2">Uncharacterized protein</fullName>
    </submittedName>
</protein>
<evidence type="ECO:0000313" key="2">
    <source>
        <dbReference type="EMBL" id="KAB2680074.1"/>
    </source>
</evidence>
<evidence type="ECO:0000256" key="1">
    <source>
        <dbReference type="SAM" id="MobiDB-lite"/>
    </source>
</evidence>
<dbReference type="EMBL" id="WBVX01000029">
    <property type="protein sequence ID" value="KAB2680074.1"/>
    <property type="molecule type" value="Genomic_DNA"/>
</dbReference>
<reference evidence="2 3" key="1">
    <citation type="submission" date="2019-09" db="EMBL/GenBank/DDBJ databases">
        <title>Taxonomic organization of the family Brucellaceae based on a phylogenomic approach.</title>
        <authorList>
            <person name="Leclercq S."/>
            <person name="Cloeckaert A."/>
            <person name="Zygmunt M.S."/>
        </authorList>
    </citation>
    <scope>NUCLEOTIDE SEQUENCE [LARGE SCALE GENOMIC DNA]</scope>
    <source>
        <strain evidence="2 3">WS1830</strain>
    </source>
</reference>
<organism evidence="2 3">
    <name type="scientific">Brucella tritici</name>
    <dbReference type="NCBI Taxonomy" id="94626"/>
    <lineage>
        <taxon>Bacteria</taxon>
        <taxon>Pseudomonadati</taxon>
        <taxon>Pseudomonadota</taxon>
        <taxon>Alphaproteobacteria</taxon>
        <taxon>Hyphomicrobiales</taxon>
        <taxon>Brucellaceae</taxon>
        <taxon>Brucella/Ochrobactrum group</taxon>
        <taxon>Brucella</taxon>
    </lineage>
</organism>
<feature type="region of interest" description="Disordered" evidence="1">
    <location>
        <begin position="1"/>
        <end position="23"/>
    </location>
</feature>
<name>A0A6L3Y9V5_9HYPH</name>
<dbReference type="RefSeq" id="WP_151652997.1">
    <property type="nucleotide sequence ID" value="NZ_WBVX01000029.1"/>
</dbReference>
<comment type="caution">
    <text evidence="2">The sequence shown here is derived from an EMBL/GenBank/DDBJ whole genome shotgun (WGS) entry which is preliminary data.</text>
</comment>
<feature type="compositionally biased region" description="Polar residues" evidence="1">
    <location>
        <begin position="1"/>
        <end position="12"/>
    </location>
</feature>
<evidence type="ECO:0000313" key="3">
    <source>
        <dbReference type="Proteomes" id="UP000481643"/>
    </source>
</evidence>